<reference evidence="3" key="2">
    <citation type="submission" date="2019-11" db="EMBL/GenBank/DDBJ databases">
        <title>Improved Assembly of Tolypothrix boutellei genome.</title>
        <authorList>
            <person name="Sarangi A.N."/>
            <person name="Mukherjee M."/>
            <person name="Ghosh S."/>
            <person name="Singh D."/>
            <person name="Das A."/>
            <person name="Kant S."/>
            <person name="Prusty A."/>
            <person name="Tripathy S."/>
        </authorList>
    </citation>
    <scope>NUCLEOTIDE SEQUENCE</scope>
    <source>
        <strain evidence="3">VB521301</strain>
    </source>
</reference>
<evidence type="ECO:0000313" key="5">
    <source>
        <dbReference type="Proteomes" id="UP000029738"/>
    </source>
</evidence>
<dbReference type="RefSeq" id="WP_038085418.1">
    <property type="nucleotide sequence ID" value="NZ_JHEG04000001.1"/>
</dbReference>
<feature type="domain" description="Na+-translocating membrane potential-generating system MpsC" evidence="2">
    <location>
        <begin position="7"/>
        <end position="115"/>
    </location>
</feature>
<dbReference type="InterPro" id="IPR018745">
    <property type="entry name" value="MpsC"/>
</dbReference>
<dbReference type="Pfam" id="PF10057">
    <property type="entry name" value="MpsC"/>
    <property type="match status" value="1"/>
</dbReference>
<keyword evidence="5" id="KW-1185">Reference proteome</keyword>
<dbReference type="AlphaFoldDB" id="A0A0C1NJN9"/>
<dbReference type="OrthoDB" id="512464at2"/>
<sequence length="147" mass="15978">MTPSTPTRGQVERTLTQRIQALYRERLGHQPSKITCQLSEHNVVLVLEGSITQPEQLLAQSGRVELAEQVHSDLDDAIQPQLKALIEETLNVSVIELLSDATLATGRTGIIALLTNAPEVRTPPTPTSKIRRKPSSGSGNNPEKTAL</sequence>
<evidence type="ECO:0000313" key="4">
    <source>
        <dbReference type="EMBL" id="KIE13001.1"/>
    </source>
</evidence>
<comment type="caution">
    <text evidence="4">The sequence shown here is derived from an EMBL/GenBank/DDBJ whole genome shotgun (WGS) entry which is preliminary data.</text>
</comment>
<accession>A0A0C1NJN9</accession>
<dbReference type="Proteomes" id="UP000029738">
    <property type="component" value="Unassembled WGS sequence"/>
</dbReference>
<feature type="compositionally biased region" description="Polar residues" evidence="1">
    <location>
        <begin position="135"/>
        <end position="147"/>
    </location>
</feature>
<proteinExistence type="predicted"/>
<evidence type="ECO:0000256" key="1">
    <source>
        <dbReference type="SAM" id="MobiDB-lite"/>
    </source>
</evidence>
<organism evidence="4">
    <name type="scientific">Tolypothrix bouteillei VB521301</name>
    <dbReference type="NCBI Taxonomy" id="1479485"/>
    <lineage>
        <taxon>Bacteria</taxon>
        <taxon>Bacillati</taxon>
        <taxon>Cyanobacteriota</taxon>
        <taxon>Cyanophyceae</taxon>
        <taxon>Nostocales</taxon>
        <taxon>Tolypothrichaceae</taxon>
        <taxon>Tolypothrix</taxon>
    </lineage>
</organism>
<gene>
    <name evidence="4" type="ORF">DA73_0206045</name>
    <name evidence="3" type="ORF">DA73_0400023140</name>
</gene>
<reference evidence="4" key="1">
    <citation type="journal article" date="2015" name="Genome Announc.">
        <title>Draft Genome Sequence of Tolypothrix boutellei Strain VB521301.</title>
        <authorList>
            <person name="Chandrababunaidu M.M."/>
            <person name="Singh D."/>
            <person name="Sen D."/>
            <person name="Bhan S."/>
            <person name="Das S."/>
            <person name="Gupta A."/>
            <person name="Adhikary S.P."/>
            <person name="Tripathy S."/>
        </authorList>
    </citation>
    <scope>NUCLEOTIDE SEQUENCE</scope>
    <source>
        <strain evidence="4">VB521301</strain>
    </source>
</reference>
<feature type="region of interest" description="Disordered" evidence="1">
    <location>
        <begin position="118"/>
        <end position="147"/>
    </location>
</feature>
<protein>
    <submittedName>
        <fullName evidence="3">DUF2294 domain-containing protein</fullName>
    </submittedName>
</protein>
<evidence type="ECO:0000259" key="2">
    <source>
        <dbReference type="Pfam" id="PF10057"/>
    </source>
</evidence>
<dbReference type="EMBL" id="JHEG04000001">
    <property type="protein sequence ID" value="KAF3888061.1"/>
    <property type="molecule type" value="Genomic_DNA"/>
</dbReference>
<evidence type="ECO:0000313" key="3">
    <source>
        <dbReference type="EMBL" id="KAF3888061.1"/>
    </source>
</evidence>
<dbReference type="EMBL" id="JHEG02000019">
    <property type="protein sequence ID" value="KIE13001.1"/>
    <property type="molecule type" value="Genomic_DNA"/>
</dbReference>
<dbReference type="STRING" id="1479485.DA73_0206045"/>
<name>A0A0C1NJN9_9CYAN</name>